<proteinExistence type="predicted"/>
<accession>A0A1I8F761</accession>
<evidence type="ECO:0000313" key="3">
    <source>
        <dbReference type="WBParaSite" id="maker-unitig_23104-snap-gene-0.1-mRNA-1"/>
    </source>
</evidence>
<protein>
    <submittedName>
        <fullName evidence="3">HTH OST-type domain-containing protein</fullName>
    </submittedName>
</protein>
<feature type="compositionally biased region" description="Pro residues" evidence="1">
    <location>
        <begin position="211"/>
        <end position="243"/>
    </location>
</feature>
<sequence length="255" mass="27514">MRQVALAHRRIEFFKPGHAVANLQGNRLRWRSRNNRMQADVEALALRVMQTVPKQKTPVFSLTSHDCVDCLNACGPRALAPRLTVALAAAKRNPVHPAAGRCQQGRLWGPADGTASQPGLAALQRVILTSQTPAMSVRDLRRRLSATVTDYLSESAQRNCRRVVHFAGCCLLVSSSAQQQRPQAQAGAVQPAGPYILAGTFSTGGRHPPSSFCPPPPCVRAPSSGPAPPLAPPPPLPRPPPLAPRLRRRPSFVLK</sequence>
<dbReference type="Proteomes" id="UP000095280">
    <property type="component" value="Unplaced"/>
</dbReference>
<evidence type="ECO:0000313" key="2">
    <source>
        <dbReference type="Proteomes" id="UP000095280"/>
    </source>
</evidence>
<evidence type="ECO:0000256" key="1">
    <source>
        <dbReference type="SAM" id="MobiDB-lite"/>
    </source>
</evidence>
<reference evidence="3" key="1">
    <citation type="submission" date="2016-11" db="UniProtKB">
        <authorList>
            <consortium name="WormBaseParasite"/>
        </authorList>
    </citation>
    <scope>IDENTIFICATION</scope>
</reference>
<organism evidence="2 3">
    <name type="scientific">Macrostomum lignano</name>
    <dbReference type="NCBI Taxonomy" id="282301"/>
    <lineage>
        <taxon>Eukaryota</taxon>
        <taxon>Metazoa</taxon>
        <taxon>Spiralia</taxon>
        <taxon>Lophotrochozoa</taxon>
        <taxon>Platyhelminthes</taxon>
        <taxon>Rhabditophora</taxon>
        <taxon>Macrostomorpha</taxon>
        <taxon>Macrostomida</taxon>
        <taxon>Macrostomidae</taxon>
        <taxon>Macrostomum</taxon>
    </lineage>
</organism>
<name>A0A1I8F761_9PLAT</name>
<dbReference type="WBParaSite" id="maker-unitig_23104-snap-gene-0.1-mRNA-1">
    <property type="protein sequence ID" value="maker-unitig_23104-snap-gene-0.1-mRNA-1"/>
    <property type="gene ID" value="maker-unitig_23104-snap-gene-0.1"/>
</dbReference>
<dbReference type="AlphaFoldDB" id="A0A1I8F761"/>
<keyword evidence="2" id="KW-1185">Reference proteome</keyword>
<feature type="compositionally biased region" description="Basic residues" evidence="1">
    <location>
        <begin position="245"/>
        <end position="255"/>
    </location>
</feature>
<feature type="region of interest" description="Disordered" evidence="1">
    <location>
        <begin position="206"/>
        <end position="255"/>
    </location>
</feature>